<name>A0ACC0VIZ7_9STRA</name>
<keyword evidence="2" id="KW-1185">Reference proteome</keyword>
<comment type="caution">
    <text evidence="1">The sequence shown here is derived from an EMBL/GenBank/DDBJ whole genome shotgun (WGS) entry which is preliminary data.</text>
</comment>
<sequence length="106" mass="12044">MIFPAAKVFVKESDEWTRNTNGQEAFHRQIYMISDTGLDIVNGLRMLLLFGKSLERDCEAHEKGVSIDYGTPERWKAVASLTGKCKRKRYPVAAVNDGRASDFKNF</sequence>
<dbReference type="Proteomes" id="UP001163321">
    <property type="component" value="Chromosome 9"/>
</dbReference>
<evidence type="ECO:0000313" key="1">
    <source>
        <dbReference type="EMBL" id="KAI9905833.1"/>
    </source>
</evidence>
<gene>
    <name evidence="1" type="ORF">PsorP6_013732</name>
</gene>
<protein>
    <submittedName>
        <fullName evidence="1">Uncharacterized protein</fullName>
    </submittedName>
</protein>
<dbReference type="EMBL" id="CM047588">
    <property type="protein sequence ID" value="KAI9905833.1"/>
    <property type="molecule type" value="Genomic_DNA"/>
</dbReference>
<proteinExistence type="predicted"/>
<evidence type="ECO:0000313" key="2">
    <source>
        <dbReference type="Proteomes" id="UP001163321"/>
    </source>
</evidence>
<organism evidence="1 2">
    <name type="scientific">Peronosclerospora sorghi</name>
    <dbReference type="NCBI Taxonomy" id="230839"/>
    <lineage>
        <taxon>Eukaryota</taxon>
        <taxon>Sar</taxon>
        <taxon>Stramenopiles</taxon>
        <taxon>Oomycota</taxon>
        <taxon>Peronosporomycetes</taxon>
        <taxon>Peronosporales</taxon>
        <taxon>Peronosporaceae</taxon>
        <taxon>Peronosclerospora</taxon>
    </lineage>
</organism>
<reference evidence="1 2" key="1">
    <citation type="journal article" date="2022" name="bioRxiv">
        <title>The genome of the oomycete Peronosclerospora sorghi, a cosmopolitan pathogen of maize and sorghum, is inflated with dispersed pseudogenes.</title>
        <authorList>
            <person name="Fletcher K."/>
            <person name="Martin F."/>
            <person name="Isakeit T."/>
            <person name="Cavanaugh K."/>
            <person name="Magill C."/>
            <person name="Michelmore R."/>
        </authorList>
    </citation>
    <scope>NUCLEOTIDE SEQUENCE [LARGE SCALE GENOMIC DNA]</scope>
    <source>
        <strain evidence="1">P6</strain>
    </source>
</reference>
<accession>A0ACC0VIZ7</accession>